<dbReference type="EC" id="5.3.1.9" evidence="3 8"/>
<accession>A0A7S3JWS5</accession>
<evidence type="ECO:0000256" key="3">
    <source>
        <dbReference type="ARBA" id="ARBA00011952"/>
    </source>
</evidence>
<dbReference type="GO" id="GO:0005829">
    <property type="term" value="C:cytosol"/>
    <property type="evidence" value="ECO:0007669"/>
    <property type="project" value="TreeGrafter"/>
</dbReference>
<dbReference type="InterPro" id="IPR046348">
    <property type="entry name" value="SIS_dom_sf"/>
</dbReference>
<dbReference type="Pfam" id="PF00342">
    <property type="entry name" value="PGI"/>
    <property type="match status" value="2"/>
</dbReference>
<keyword evidence="4 8" id="KW-0312">Gluconeogenesis</keyword>
<dbReference type="CDD" id="cd05016">
    <property type="entry name" value="SIS_PGI_2"/>
    <property type="match status" value="1"/>
</dbReference>
<dbReference type="PANTHER" id="PTHR11469">
    <property type="entry name" value="GLUCOSE-6-PHOSPHATE ISOMERASE"/>
    <property type="match status" value="1"/>
</dbReference>
<dbReference type="PANTHER" id="PTHR11469:SF1">
    <property type="entry name" value="GLUCOSE-6-PHOSPHATE ISOMERASE"/>
    <property type="match status" value="1"/>
</dbReference>
<dbReference type="SUPFAM" id="SSF53697">
    <property type="entry name" value="SIS domain"/>
    <property type="match status" value="1"/>
</dbReference>
<dbReference type="InterPro" id="IPR001672">
    <property type="entry name" value="G6P_Isomerase"/>
</dbReference>
<name>A0A7S3JWS5_9STRA</name>
<evidence type="ECO:0000256" key="10">
    <source>
        <dbReference type="SAM" id="SignalP"/>
    </source>
</evidence>
<dbReference type="HAMAP" id="MF_00473">
    <property type="entry name" value="G6P_isomerase"/>
    <property type="match status" value="1"/>
</dbReference>
<dbReference type="FunFam" id="3.40.50.10490:FF:000060">
    <property type="entry name" value="Glucose-6-phosphate isomerase"/>
    <property type="match status" value="1"/>
</dbReference>
<evidence type="ECO:0000256" key="7">
    <source>
        <dbReference type="ARBA" id="ARBA00029321"/>
    </source>
</evidence>
<dbReference type="GO" id="GO:0097367">
    <property type="term" value="F:carbohydrate derivative binding"/>
    <property type="evidence" value="ECO:0007669"/>
    <property type="project" value="InterPro"/>
</dbReference>
<evidence type="ECO:0000313" key="11">
    <source>
        <dbReference type="EMBL" id="CAE0365510.1"/>
    </source>
</evidence>
<evidence type="ECO:0000256" key="5">
    <source>
        <dbReference type="ARBA" id="ARBA00023152"/>
    </source>
</evidence>
<reference evidence="11" key="1">
    <citation type="submission" date="2021-01" db="EMBL/GenBank/DDBJ databases">
        <authorList>
            <person name="Corre E."/>
            <person name="Pelletier E."/>
            <person name="Niang G."/>
            <person name="Scheremetjew M."/>
            <person name="Finn R."/>
            <person name="Kale V."/>
            <person name="Holt S."/>
            <person name="Cochrane G."/>
            <person name="Meng A."/>
            <person name="Brown T."/>
            <person name="Cohen L."/>
        </authorList>
    </citation>
    <scope>NUCLEOTIDE SEQUENCE</scope>
    <source>
        <strain evidence="11">CCMP1510</strain>
    </source>
</reference>
<sequence length="781" mass="88225">MVLIHKIGLLLVSLLECGRGLLPHLQKVSLRRNPRRSMNSEKGEKKIQRSTNYYDYRRRNDGIVDYLVEEEDGTNNSQIEIKEDIKSIKRRRRADGQSHYQMLHLDRLRQGVIEHLQNIVGLGETHDEELKLQSPEHLFHTAPVNPTRLTLTHEWQQLESHARVVKKIHLRELLNDASRCEAMCLEEIQSHVFLDWSRQKVTSETMRLLYALARRMDVDEKMDRMRKGRPINSSERRAVLHFVLRANLNDIEPGGYLHPERARTADQSPLDLLPGIHHNNNNRKQKFLPENEHGAIDIAQAVQQAIHVRERVLNLARDIRNGNITAPDGHKFKTVIVVGIGGSYLGPEFVVQAVQGNDQKNDLDVRFLANVDPQAFATVQYNVDPKSTLVVIVSKSFTTAETMRNARKVKRWILDAYRGEDSLLKDNEIIAAHMIACASLKALDIVKRFGIREDRLFEFWSWVGGRYSSSASAGLLPLALARGPEAAAEFLNGARMIDAHFFEAKLERNLPAVMALLGIWNVNFLGLGARAVVPYAHNLARFPAHVQQLEMESNGKSVTVHGIPLDYTTGEIVFGEPGSNAQHSFFQLLHMGQCVPCDFIGFMQPQNKEQQEDHDELFANLLAQPDALALGRAFEDVVYDVLVGDVDDVDLCPHKTLSGDRPSLTLLFPKLNPSTVGALLALYEHRTAIQGFVWNINSFDQFGVELGKVLATDIRTMIANAPNKPPPSNPSTARILKRYSAATNKDDFPGWPNLLSRQYKESNKTTSKYDDPLPSNVDDSW</sequence>
<dbReference type="GO" id="GO:0006094">
    <property type="term" value="P:gluconeogenesis"/>
    <property type="evidence" value="ECO:0007669"/>
    <property type="project" value="UniProtKB-KW"/>
</dbReference>
<feature type="compositionally biased region" description="Basic and acidic residues" evidence="9">
    <location>
        <begin position="759"/>
        <end position="771"/>
    </location>
</feature>
<dbReference type="PROSITE" id="PS00765">
    <property type="entry name" value="P_GLUCOSE_ISOMERASE_1"/>
    <property type="match status" value="1"/>
</dbReference>
<dbReference type="InterPro" id="IPR035476">
    <property type="entry name" value="SIS_PGI_1"/>
</dbReference>
<dbReference type="EMBL" id="HBIJ01008881">
    <property type="protein sequence ID" value="CAE0365510.1"/>
    <property type="molecule type" value="Transcribed_RNA"/>
</dbReference>
<evidence type="ECO:0000256" key="8">
    <source>
        <dbReference type="RuleBase" id="RU000612"/>
    </source>
</evidence>
<evidence type="ECO:0000256" key="1">
    <source>
        <dbReference type="ARBA" id="ARBA00004926"/>
    </source>
</evidence>
<comment type="similarity">
    <text evidence="2 8">Belongs to the GPI family.</text>
</comment>
<dbReference type="GO" id="GO:0048029">
    <property type="term" value="F:monosaccharide binding"/>
    <property type="evidence" value="ECO:0007669"/>
    <property type="project" value="TreeGrafter"/>
</dbReference>
<dbReference type="NCBIfam" id="NF001211">
    <property type="entry name" value="PRK00179.1"/>
    <property type="match status" value="1"/>
</dbReference>
<dbReference type="Gene3D" id="1.10.1390.10">
    <property type="match status" value="1"/>
</dbReference>
<dbReference type="InterPro" id="IPR035482">
    <property type="entry name" value="SIS_PGI_2"/>
</dbReference>
<evidence type="ECO:0000256" key="9">
    <source>
        <dbReference type="SAM" id="MobiDB-lite"/>
    </source>
</evidence>
<keyword evidence="10" id="KW-0732">Signal</keyword>
<evidence type="ECO:0000256" key="2">
    <source>
        <dbReference type="ARBA" id="ARBA00006604"/>
    </source>
</evidence>
<gene>
    <name evidence="11" type="ORF">ALAG00032_LOCUS6253</name>
</gene>
<keyword evidence="6 8" id="KW-0413">Isomerase</keyword>
<dbReference type="AlphaFoldDB" id="A0A7S3JWS5"/>
<dbReference type="InterPro" id="IPR018189">
    <property type="entry name" value="Phosphoglucose_isomerase_CS"/>
</dbReference>
<dbReference type="Gene3D" id="3.40.50.10490">
    <property type="entry name" value="Glucose-6-phosphate isomerase like protein, domain 1"/>
    <property type="match status" value="3"/>
</dbReference>
<dbReference type="PROSITE" id="PS00174">
    <property type="entry name" value="P_GLUCOSE_ISOMERASE_2"/>
    <property type="match status" value="1"/>
</dbReference>
<keyword evidence="5 8" id="KW-0324">Glycolysis</keyword>
<feature type="signal peptide" evidence="10">
    <location>
        <begin position="1"/>
        <end position="20"/>
    </location>
</feature>
<proteinExistence type="inferred from homology"/>
<organism evidence="11">
    <name type="scientific">Aureoumbra lagunensis</name>
    <dbReference type="NCBI Taxonomy" id="44058"/>
    <lineage>
        <taxon>Eukaryota</taxon>
        <taxon>Sar</taxon>
        <taxon>Stramenopiles</taxon>
        <taxon>Ochrophyta</taxon>
        <taxon>Pelagophyceae</taxon>
        <taxon>Pelagomonadales</taxon>
        <taxon>Aureoumbra</taxon>
    </lineage>
</organism>
<evidence type="ECO:0000256" key="6">
    <source>
        <dbReference type="ARBA" id="ARBA00023235"/>
    </source>
</evidence>
<dbReference type="InterPro" id="IPR023096">
    <property type="entry name" value="G6P_Isomerase_C"/>
</dbReference>
<dbReference type="GO" id="GO:0006096">
    <property type="term" value="P:glycolytic process"/>
    <property type="evidence" value="ECO:0007669"/>
    <property type="project" value="UniProtKB-UniPathway"/>
</dbReference>
<evidence type="ECO:0000256" key="4">
    <source>
        <dbReference type="ARBA" id="ARBA00022432"/>
    </source>
</evidence>
<dbReference type="UniPathway" id="UPA00109">
    <property type="reaction ID" value="UER00181"/>
</dbReference>
<comment type="catalytic activity">
    <reaction evidence="7 8">
        <text>alpha-D-glucose 6-phosphate = beta-D-fructose 6-phosphate</text>
        <dbReference type="Rhea" id="RHEA:11816"/>
        <dbReference type="ChEBI" id="CHEBI:57634"/>
        <dbReference type="ChEBI" id="CHEBI:58225"/>
        <dbReference type="EC" id="5.3.1.9"/>
    </reaction>
</comment>
<comment type="pathway">
    <text evidence="1 8">Carbohydrate degradation; glycolysis; D-glyceraldehyde 3-phosphate and glycerone phosphate from D-glucose: step 2/4.</text>
</comment>
<dbReference type="CDD" id="cd05015">
    <property type="entry name" value="SIS_PGI_1"/>
    <property type="match status" value="1"/>
</dbReference>
<dbReference type="GO" id="GO:0004347">
    <property type="term" value="F:glucose-6-phosphate isomerase activity"/>
    <property type="evidence" value="ECO:0007669"/>
    <property type="project" value="UniProtKB-EC"/>
</dbReference>
<dbReference type="PROSITE" id="PS51463">
    <property type="entry name" value="P_GLUCOSE_ISOMERASE_3"/>
    <property type="match status" value="1"/>
</dbReference>
<protein>
    <recommendedName>
        <fullName evidence="3 8">Glucose-6-phosphate isomerase</fullName>
        <ecNumber evidence="3 8">5.3.1.9</ecNumber>
    </recommendedName>
</protein>
<dbReference type="GO" id="GO:0051156">
    <property type="term" value="P:glucose 6-phosphate metabolic process"/>
    <property type="evidence" value="ECO:0007669"/>
    <property type="project" value="TreeGrafter"/>
</dbReference>
<feature type="region of interest" description="Disordered" evidence="9">
    <location>
        <begin position="759"/>
        <end position="781"/>
    </location>
</feature>
<feature type="chain" id="PRO_5031487785" description="Glucose-6-phosphate isomerase" evidence="10">
    <location>
        <begin position="21"/>
        <end position="781"/>
    </location>
</feature>
<dbReference type="PRINTS" id="PR00662">
    <property type="entry name" value="G6PISOMERASE"/>
</dbReference>